<dbReference type="FunCoup" id="A0A0U5JEH8">
    <property type="interactions" value="325"/>
</dbReference>
<evidence type="ECO:0000313" key="3">
    <source>
        <dbReference type="EMBL" id="CUI17918.1"/>
    </source>
</evidence>
<keyword evidence="3" id="KW-0689">Ribosomal protein</keyword>
<evidence type="ECO:0000256" key="2">
    <source>
        <dbReference type="ARBA" id="ARBA00022679"/>
    </source>
</evidence>
<protein>
    <submittedName>
        <fullName evidence="3">Putative ribosomal protein L11 methyltransferase</fullName>
        <ecNumber evidence="3">2.1.1.-</ecNumber>
    </submittedName>
</protein>
<keyword evidence="3" id="KW-0687">Ribonucleoprotein</keyword>
<evidence type="ECO:0000256" key="1">
    <source>
        <dbReference type="ARBA" id="ARBA00022603"/>
    </source>
</evidence>
<dbReference type="PATRIC" id="fig|389348.3.peg.2604"/>
<proteinExistence type="predicted"/>
<dbReference type="GO" id="GO:0008276">
    <property type="term" value="F:protein methyltransferase activity"/>
    <property type="evidence" value="ECO:0007669"/>
    <property type="project" value="TreeGrafter"/>
</dbReference>
<dbReference type="GO" id="GO:0032259">
    <property type="term" value="P:methylation"/>
    <property type="evidence" value="ECO:0007669"/>
    <property type="project" value="UniProtKB-KW"/>
</dbReference>
<dbReference type="PANTHER" id="PTHR43648:SF1">
    <property type="entry name" value="ELECTRON TRANSFER FLAVOPROTEIN BETA SUBUNIT LYSINE METHYLTRANSFERASE"/>
    <property type="match status" value="1"/>
</dbReference>
<sequence>MKEFYRLSFQNKLSLEEAWQELEMAGLELAYGEEEDDKVILYLYLNSSEEICSYSWIDTYEKTTLSPIDWEAQWASHGLDFHDGAVHVSFEAYGKEAKSIMLKPGPGFGDLSHPTTHLVLRLMARFINGQSIVDIGSGSGVLSLAAIAMGASFAYGIDIDPAAIEHAVQNAAFNQMDASCHFCLPGDFQFNSLDAPLIVMNMISSEQQVAWESLPILHALPGLRLVSGIRQEEREAYMNQVKSWGWTLKEEIEQDGWLGFCFTSAS</sequence>
<dbReference type="SUPFAM" id="SSF53335">
    <property type="entry name" value="S-adenosyl-L-methionine-dependent methyltransferases"/>
    <property type="match status" value="1"/>
</dbReference>
<dbReference type="Proteomes" id="UP000069902">
    <property type="component" value="Chromosome cPNK"/>
</dbReference>
<dbReference type="InterPro" id="IPR029063">
    <property type="entry name" value="SAM-dependent_MTases_sf"/>
</dbReference>
<dbReference type="KEGG" id="pnl:PNK_2320"/>
<dbReference type="STRING" id="389348.PNK_2320"/>
<organism evidence="3 4">
    <name type="scientific">Candidatus Protochlamydia naegleriophila</name>
    <dbReference type="NCBI Taxonomy" id="389348"/>
    <lineage>
        <taxon>Bacteria</taxon>
        <taxon>Pseudomonadati</taxon>
        <taxon>Chlamydiota</taxon>
        <taxon>Chlamydiia</taxon>
        <taxon>Parachlamydiales</taxon>
        <taxon>Parachlamydiaceae</taxon>
        <taxon>Candidatus Protochlamydia</taxon>
    </lineage>
</organism>
<keyword evidence="1 3" id="KW-0489">Methyltransferase</keyword>
<dbReference type="AlphaFoldDB" id="A0A0U5JEH8"/>
<dbReference type="Pfam" id="PF06325">
    <property type="entry name" value="PrmA"/>
    <property type="match status" value="1"/>
</dbReference>
<dbReference type="Gene3D" id="3.40.50.150">
    <property type="entry name" value="Vaccinia Virus protein VP39"/>
    <property type="match status" value="1"/>
</dbReference>
<dbReference type="InParanoid" id="A0A0U5JEH8"/>
<keyword evidence="4" id="KW-1185">Reference proteome</keyword>
<dbReference type="GO" id="GO:0005840">
    <property type="term" value="C:ribosome"/>
    <property type="evidence" value="ECO:0007669"/>
    <property type="project" value="UniProtKB-KW"/>
</dbReference>
<dbReference type="EC" id="2.1.1.-" evidence="3"/>
<gene>
    <name evidence="3" type="primary">prmA</name>
    <name evidence="3" type="ORF">PNK_2320</name>
</gene>
<dbReference type="PANTHER" id="PTHR43648">
    <property type="entry name" value="ELECTRON TRANSFER FLAVOPROTEIN BETA SUBUNIT LYSINE METHYLTRANSFERASE"/>
    <property type="match status" value="1"/>
</dbReference>
<keyword evidence="2 3" id="KW-0808">Transferase</keyword>
<dbReference type="RefSeq" id="WP_059062151.1">
    <property type="nucleotide sequence ID" value="NZ_LN879502.1"/>
</dbReference>
<dbReference type="EMBL" id="LN879502">
    <property type="protein sequence ID" value="CUI17918.1"/>
    <property type="molecule type" value="Genomic_DNA"/>
</dbReference>
<name>A0A0U5JEH8_9BACT</name>
<dbReference type="CDD" id="cd02440">
    <property type="entry name" value="AdoMet_MTases"/>
    <property type="match status" value="1"/>
</dbReference>
<dbReference type="InterPro" id="IPR050078">
    <property type="entry name" value="Ribosomal_L11_MeTrfase_PrmA"/>
</dbReference>
<evidence type="ECO:0000313" key="4">
    <source>
        <dbReference type="Proteomes" id="UP000069902"/>
    </source>
</evidence>
<accession>A0A0U5JEH8</accession>
<reference evidence="4" key="1">
    <citation type="submission" date="2015-09" db="EMBL/GenBank/DDBJ databases">
        <authorList>
            <person name="Bertelli C."/>
        </authorList>
    </citation>
    <scope>NUCLEOTIDE SEQUENCE [LARGE SCALE GENOMIC DNA]</scope>
    <source>
        <strain evidence="4">KNic</strain>
    </source>
</reference>